<reference evidence="1" key="2">
    <citation type="submission" date="2020-09" db="EMBL/GenBank/DDBJ databases">
        <authorList>
            <person name="Sun Q."/>
            <person name="Ohkuma M."/>
        </authorList>
    </citation>
    <scope>NUCLEOTIDE SEQUENCE</scope>
    <source>
        <strain evidence="1">JCM 3276</strain>
    </source>
</reference>
<comment type="caution">
    <text evidence="1">The sequence shown here is derived from an EMBL/GenBank/DDBJ whole genome shotgun (WGS) entry which is preliminary data.</text>
</comment>
<organism evidence="1 2">
    <name type="scientific">Actinokineospora fastidiosa</name>
    <dbReference type="NCBI Taxonomy" id="1816"/>
    <lineage>
        <taxon>Bacteria</taxon>
        <taxon>Bacillati</taxon>
        <taxon>Actinomycetota</taxon>
        <taxon>Actinomycetes</taxon>
        <taxon>Pseudonocardiales</taxon>
        <taxon>Pseudonocardiaceae</taxon>
        <taxon>Actinokineospora</taxon>
    </lineage>
</organism>
<gene>
    <name evidence="1" type="ORF">GCM10010171_48070</name>
</gene>
<dbReference type="Proteomes" id="UP000660680">
    <property type="component" value="Unassembled WGS sequence"/>
</dbReference>
<dbReference type="InterPro" id="IPR022050">
    <property type="entry name" value="T_hemolysin"/>
</dbReference>
<reference evidence="1" key="1">
    <citation type="journal article" date="2014" name="Int. J. Syst. Evol. Microbiol.">
        <title>Complete genome sequence of Corynebacterium casei LMG S-19264T (=DSM 44701T), isolated from a smear-ripened cheese.</title>
        <authorList>
            <consortium name="US DOE Joint Genome Institute (JGI-PGF)"/>
            <person name="Walter F."/>
            <person name="Albersmeier A."/>
            <person name="Kalinowski J."/>
            <person name="Ruckert C."/>
        </authorList>
    </citation>
    <scope>NUCLEOTIDE SEQUENCE</scope>
    <source>
        <strain evidence="1">JCM 3276</strain>
    </source>
</reference>
<dbReference type="EMBL" id="BMRB01000004">
    <property type="protein sequence ID" value="GGS47224.1"/>
    <property type="molecule type" value="Genomic_DNA"/>
</dbReference>
<accession>A0A918GND8</accession>
<proteinExistence type="predicted"/>
<evidence type="ECO:0000313" key="1">
    <source>
        <dbReference type="EMBL" id="GGS47224.1"/>
    </source>
</evidence>
<dbReference type="AlphaFoldDB" id="A0A918GND8"/>
<dbReference type="RefSeq" id="WP_189212823.1">
    <property type="nucleotide sequence ID" value="NZ_BMRB01000004.1"/>
</dbReference>
<evidence type="ECO:0000313" key="2">
    <source>
        <dbReference type="Proteomes" id="UP000660680"/>
    </source>
</evidence>
<keyword evidence="2" id="KW-1185">Reference proteome</keyword>
<dbReference type="Pfam" id="PF12261">
    <property type="entry name" value="T_hemolysin"/>
    <property type="match status" value="1"/>
</dbReference>
<name>A0A918GND8_9PSEU</name>
<protein>
    <submittedName>
        <fullName evidence="1">Uncharacterized protein</fullName>
    </submittedName>
</protein>
<sequence length="173" mass="18732">MTNTARRFRIGFAHQGTLHYEYCAELVRRAHQVDAQPGLFVTAWDNTRHSPSFGRTVGVVGLTGAEDGPLASEADLEVPVEQACTRLAGWAVRRRVAEVSPLAVVQPGADAFLMRNLPTIAVRQGYDFLLATLTPEQHYLATATGWDFHTLVDGVNRTGIALCGAAEAFPIAS</sequence>